<keyword evidence="2" id="KW-0378">Hydrolase</keyword>
<feature type="chain" id="PRO_5020882648" evidence="1">
    <location>
        <begin position="20"/>
        <end position="294"/>
    </location>
</feature>
<name>A0A4R8M4E4_9FLAO</name>
<protein>
    <submittedName>
        <fullName evidence="2">Substrate import-associated zinc metallohydrolase lipoprotein</fullName>
    </submittedName>
</protein>
<dbReference type="Gene3D" id="3.40.390.70">
    <property type="match status" value="1"/>
</dbReference>
<keyword evidence="2" id="KW-0449">Lipoprotein</keyword>
<dbReference type="NCBIfam" id="TIGR04549">
    <property type="entry name" value="LP_HExxH_w_tonB"/>
    <property type="match status" value="1"/>
</dbReference>
<accession>A0A4R8M4E4</accession>
<comment type="caution">
    <text evidence="2">The sequence shown here is derived from an EMBL/GenBank/DDBJ whole genome shotgun (WGS) entry which is preliminary data.</text>
</comment>
<reference evidence="2 3" key="1">
    <citation type="submission" date="2019-03" db="EMBL/GenBank/DDBJ databases">
        <title>Genomic Encyclopedia of Type Strains, Phase III (KMG-III): the genomes of soil and plant-associated and newly described type strains.</title>
        <authorList>
            <person name="Whitman W."/>
        </authorList>
    </citation>
    <scope>NUCLEOTIDE SEQUENCE [LARGE SCALE GENOMIC DNA]</scope>
    <source>
        <strain evidence="2 3">CECT 8301</strain>
    </source>
</reference>
<proteinExistence type="predicted"/>
<dbReference type="AlphaFoldDB" id="A0A4R8M4E4"/>
<dbReference type="Pfam" id="PF15890">
    <property type="entry name" value="Peptidase_Mx1"/>
    <property type="match status" value="1"/>
</dbReference>
<evidence type="ECO:0000313" key="3">
    <source>
        <dbReference type="Proteomes" id="UP000294824"/>
    </source>
</evidence>
<keyword evidence="3" id="KW-1185">Reference proteome</keyword>
<dbReference type="Proteomes" id="UP000294824">
    <property type="component" value="Unassembled WGS sequence"/>
</dbReference>
<dbReference type="EMBL" id="SORL01000013">
    <property type="protein sequence ID" value="TDY60090.1"/>
    <property type="molecule type" value="Genomic_DNA"/>
</dbReference>
<dbReference type="InterPro" id="IPR030890">
    <property type="entry name" value="LP_HExxH_w_TonB"/>
</dbReference>
<keyword evidence="1" id="KW-0732">Signal</keyword>
<evidence type="ECO:0000256" key="1">
    <source>
        <dbReference type="SAM" id="SignalP"/>
    </source>
</evidence>
<gene>
    <name evidence="2" type="ORF">DFQ06_3705</name>
</gene>
<evidence type="ECO:0000313" key="2">
    <source>
        <dbReference type="EMBL" id="TDY60090.1"/>
    </source>
</evidence>
<dbReference type="GO" id="GO:0016787">
    <property type="term" value="F:hydrolase activity"/>
    <property type="evidence" value="ECO:0007669"/>
    <property type="project" value="UniProtKB-KW"/>
</dbReference>
<sequence length="294" mass="33282">MKKINFLILLIFSSVIFNSCENTDALDRNVSVVNGDDGEKNKFDLYLDREYVDPYNISFLYKLPDIETNFNHTLVPATLENSIKMSNLVKYLCLEPYDAVAPEFFMKKFFPKQLLMVGSAAYQNNGTRIIGTAEGGLKISLFEINNLDVTNIETLNALYFRTIYHEFSHILHQNVDFSSDFDAITETTYVGDSWNESWTAANPSNAAGYISNYASKEATEDFVELIAHYITSSTSTWDDIIAAAGDTGGPIITQKMELVKKYLQTTWSINIDDLRDEIQTRSANLNDQDLDNIN</sequence>
<feature type="signal peptide" evidence="1">
    <location>
        <begin position="1"/>
        <end position="19"/>
    </location>
</feature>
<organism evidence="2 3">
    <name type="scientific">Algibacter lectus</name>
    <dbReference type="NCBI Taxonomy" id="221126"/>
    <lineage>
        <taxon>Bacteria</taxon>
        <taxon>Pseudomonadati</taxon>
        <taxon>Bacteroidota</taxon>
        <taxon>Flavobacteriia</taxon>
        <taxon>Flavobacteriales</taxon>
        <taxon>Flavobacteriaceae</taxon>
        <taxon>Algibacter</taxon>
    </lineage>
</organism>